<evidence type="ECO:0000313" key="6">
    <source>
        <dbReference type="EMBL" id="ODM96851.1"/>
    </source>
</evidence>
<organism evidence="6 7">
    <name type="scientific">Orchesella cincta</name>
    <name type="common">Springtail</name>
    <name type="synonym">Podura cincta</name>
    <dbReference type="NCBI Taxonomy" id="48709"/>
    <lineage>
        <taxon>Eukaryota</taxon>
        <taxon>Metazoa</taxon>
        <taxon>Ecdysozoa</taxon>
        <taxon>Arthropoda</taxon>
        <taxon>Hexapoda</taxon>
        <taxon>Collembola</taxon>
        <taxon>Entomobryomorpha</taxon>
        <taxon>Entomobryoidea</taxon>
        <taxon>Orchesellidae</taxon>
        <taxon>Orchesellinae</taxon>
        <taxon>Orchesella</taxon>
    </lineage>
</organism>
<evidence type="ECO:0000256" key="4">
    <source>
        <dbReference type="ARBA" id="ARBA00022837"/>
    </source>
</evidence>
<dbReference type="InterPro" id="IPR018159">
    <property type="entry name" value="Spectrin/alpha-actinin"/>
</dbReference>
<gene>
    <name evidence="6" type="ORF">Ocin01_09828</name>
</gene>
<dbReference type="AlphaFoldDB" id="A0A1D2MVB8"/>
<evidence type="ECO:0000256" key="5">
    <source>
        <dbReference type="ARBA" id="ARBA00023212"/>
    </source>
</evidence>
<dbReference type="SMART" id="SM00150">
    <property type="entry name" value="SPEC"/>
    <property type="match status" value="1"/>
</dbReference>
<dbReference type="GO" id="GO:0005737">
    <property type="term" value="C:cytoplasm"/>
    <property type="evidence" value="ECO:0007669"/>
    <property type="project" value="UniProtKB-ARBA"/>
</dbReference>
<name>A0A1D2MVB8_ORCCI</name>
<dbReference type="STRING" id="48709.A0A1D2MVB8"/>
<comment type="subcellular location">
    <subcellularLocation>
        <location evidence="1">Cell membrane</location>
        <topology evidence="1">Peripheral membrane protein</topology>
        <orientation evidence="1">Cytoplasmic side</orientation>
    </subcellularLocation>
    <subcellularLocation>
        <location evidence="2">Cytoplasm</location>
    </subcellularLocation>
</comment>
<dbReference type="OMA" id="NTSWINM"/>
<dbReference type="OrthoDB" id="6607178at2759"/>
<evidence type="ECO:0000313" key="7">
    <source>
        <dbReference type="Proteomes" id="UP000094527"/>
    </source>
</evidence>
<dbReference type="SUPFAM" id="SSF46966">
    <property type="entry name" value="Spectrin repeat"/>
    <property type="match status" value="1"/>
</dbReference>
<proteinExistence type="predicted"/>
<keyword evidence="7" id="KW-1185">Reference proteome</keyword>
<accession>A0A1D2MVB8</accession>
<dbReference type="PANTHER" id="PTHR12268:SF14">
    <property type="entry name" value="DYSTROPHIN-1"/>
    <property type="match status" value="1"/>
</dbReference>
<reference evidence="6 7" key="1">
    <citation type="journal article" date="2016" name="Genome Biol. Evol.">
        <title>Gene Family Evolution Reflects Adaptation to Soil Environmental Stressors in the Genome of the Collembolan Orchesella cincta.</title>
        <authorList>
            <person name="Faddeeva-Vakhrusheva A."/>
            <person name="Derks M.F."/>
            <person name="Anvar S.Y."/>
            <person name="Agamennone V."/>
            <person name="Suring W."/>
            <person name="Smit S."/>
            <person name="van Straalen N.M."/>
            <person name="Roelofs D."/>
        </authorList>
    </citation>
    <scope>NUCLEOTIDE SEQUENCE [LARGE SCALE GENOMIC DNA]</scope>
    <source>
        <tissue evidence="6">Mixed pool</tissue>
    </source>
</reference>
<dbReference type="InterPro" id="IPR002017">
    <property type="entry name" value="Spectrin_repeat"/>
</dbReference>
<dbReference type="InterPro" id="IPR050774">
    <property type="entry name" value="KCMF1/Dystrophin"/>
</dbReference>
<dbReference type="Gene3D" id="1.20.58.60">
    <property type="match status" value="1"/>
</dbReference>
<dbReference type="EMBL" id="LJIJ01000497">
    <property type="protein sequence ID" value="ODM96851.1"/>
    <property type="molecule type" value="Genomic_DNA"/>
</dbReference>
<dbReference type="PANTHER" id="PTHR12268">
    <property type="entry name" value="E3 UBIQUITIN-PROTEIN LIGASE KCMF1"/>
    <property type="match status" value="1"/>
</dbReference>
<evidence type="ECO:0000256" key="2">
    <source>
        <dbReference type="ARBA" id="ARBA00004496"/>
    </source>
</evidence>
<evidence type="ECO:0000256" key="1">
    <source>
        <dbReference type="ARBA" id="ARBA00004413"/>
    </source>
</evidence>
<dbReference type="Pfam" id="PF00435">
    <property type="entry name" value="Spectrin"/>
    <property type="match status" value="1"/>
</dbReference>
<keyword evidence="4" id="KW-0106">Calcium</keyword>
<dbReference type="Proteomes" id="UP000094527">
    <property type="component" value="Unassembled WGS sequence"/>
</dbReference>
<dbReference type="GO" id="GO:0045202">
    <property type="term" value="C:synapse"/>
    <property type="evidence" value="ECO:0007669"/>
    <property type="project" value="GOC"/>
</dbReference>
<sequence>MVTAAKNGKTPAETLSKLREHWVETNQAVVNRKTQLEQCLSDSIRWECQLKEVDSWLGHMESRLNQLSNIPHSSDLVDSQVREQKNLHVELHQYKKQLEGFQQLTQHLIAAYQQDDTSRLKRATEQVNQRYNHLKTSVVAHGRALHAAQASVSTIDRQLDAQIAWIADLERVMESIENESHRLGPNVSRDSSALRNIIQKLKVEKVFLSLLLLFPHRRYTGALVASMA</sequence>
<comment type="caution">
    <text evidence="6">The sequence shown here is derived from an EMBL/GenBank/DDBJ whole genome shotgun (WGS) entry which is preliminary data.</text>
</comment>
<keyword evidence="3" id="KW-0963">Cytoplasm</keyword>
<evidence type="ECO:0000256" key="3">
    <source>
        <dbReference type="ARBA" id="ARBA00022490"/>
    </source>
</evidence>
<dbReference type="GO" id="GO:0099536">
    <property type="term" value="P:synaptic signaling"/>
    <property type="evidence" value="ECO:0007669"/>
    <property type="project" value="TreeGrafter"/>
</dbReference>
<keyword evidence="5" id="KW-0206">Cytoskeleton</keyword>
<protein>
    <submittedName>
        <fullName evidence="6">Dystrophin, isoform B</fullName>
    </submittedName>
</protein>
<dbReference type="GO" id="GO:0005886">
    <property type="term" value="C:plasma membrane"/>
    <property type="evidence" value="ECO:0007669"/>
    <property type="project" value="TreeGrafter"/>
</dbReference>